<dbReference type="RefSeq" id="WP_213370136.1">
    <property type="nucleotide sequence ID" value="NZ_QTKX01000002.1"/>
</dbReference>
<feature type="binding site" evidence="2">
    <location>
        <position position="69"/>
    </location>
    <ligand>
        <name>substrate</name>
    </ligand>
</feature>
<dbReference type="Gene3D" id="2.160.10.10">
    <property type="entry name" value="Hexapeptide repeat proteins"/>
    <property type="match status" value="1"/>
</dbReference>
<feature type="domain" description="PglD N-terminal" evidence="3">
    <location>
        <begin position="3"/>
        <end position="80"/>
    </location>
</feature>
<keyword evidence="4" id="KW-0808">Transferase</keyword>
<accession>A0A944GXF7</accession>
<reference evidence="4 5" key="1">
    <citation type="journal article" date="2021" name="Microorganisms">
        <title>Bacterial Dimethylsulfoniopropionate Biosynthesis in the East China Sea.</title>
        <authorList>
            <person name="Liu J."/>
            <person name="Zhang Y."/>
            <person name="Liu J."/>
            <person name="Zhong H."/>
            <person name="Williams B.T."/>
            <person name="Zheng Y."/>
            <person name="Curson A.R.J."/>
            <person name="Sun C."/>
            <person name="Sun H."/>
            <person name="Song D."/>
            <person name="Wagner Mackenzie B."/>
            <person name="Bermejo Martinez A."/>
            <person name="Todd J.D."/>
            <person name="Zhang X.H."/>
        </authorList>
    </citation>
    <scope>NUCLEOTIDE SEQUENCE [LARGE SCALE GENOMIC DNA]</scope>
    <source>
        <strain evidence="4 5">ESS08</strain>
    </source>
</reference>
<dbReference type="Proteomes" id="UP000761411">
    <property type="component" value="Unassembled WGS sequence"/>
</dbReference>
<organism evidence="4 5">
    <name type="scientific">Mesobacillus boroniphilus</name>
    <dbReference type="NCBI Taxonomy" id="308892"/>
    <lineage>
        <taxon>Bacteria</taxon>
        <taxon>Bacillati</taxon>
        <taxon>Bacillota</taxon>
        <taxon>Bacilli</taxon>
        <taxon>Bacillales</taxon>
        <taxon>Bacillaceae</taxon>
        <taxon>Mesobacillus</taxon>
    </lineage>
</organism>
<dbReference type="InterPro" id="IPR011004">
    <property type="entry name" value="Trimer_LpxA-like_sf"/>
</dbReference>
<dbReference type="CDD" id="cd03360">
    <property type="entry name" value="LbH_AT_putative"/>
    <property type="match status" value="1"/>
</dbReference>
<dbReference type="GO" id="GO:0016740">
    <property type="term" value="F:transferase activity"/>
    <property type="evidence" value="ECO:0007669"/>
    <property type="project" value="UniProtKB-KW"/>
</dbReference>
<evidence type="ECO:0000256" key="2">
    <source>
        <dbReference type="PIRSR" id="PIRSR620019-2"/>
    </source>
</evidence>
<feature type="site" description="Increases basicity of active site His" evidence="1">
    <location>
        <position position="139"/>
    </location>
</feature>
<dbReference type="InterPro" id="IPR050179">
    <property type="entry name" value="Trans_hexapeptide_repeat"/>
</dbReference>
<comment type="caution">
    <text evidence="4">The sequence shown here is derived from an EMBL/GenBank/DDBJ whole genome shotgun (WGS) entry which is preliminary data.</text>
</comment>
<evidence type="ECO:0000256" key="1">
    <source>
        <dbReference type="PIRSR" id="PIRSR620019-1"/>
    </source>
</evidence>
<name>A0A944GXF7_9BACI</name>
<dbReference type="InterPro" id="IPR020019">
    <property type="entry name" value="AcTrfase_PglD-like"/>
</dbReference>
<dbReference type="EMBL" id="QTKX01000002">
    <property type="protein sequence ID" value="MBS8265644.1"/>
    <property type="molecule type" value="Genomic_DNA"/>
</dbReference>
<dbReference type="InterPro" id="IPR041561">
    <property type="entry name" value="PglD_N"/>
</dbReference>
<gene>
    <name evidence="4" type="ORF">DYI25_14550</name>
</gene>
<sequence>MNNIVIFGSGGHSKVIIDIVEKMGIYNITGLIDGSKEAGTEVLGYKVLGGLNVLKEMDEDIHGGIVAVGDNWRRYQTVQSIKNVRESFNFISAIHPSAVIGKNITIAEGTVVMANAVINPDTTVGSHCIINTKSSVDHDCRIGNFVTVAPGATLAGTVKIGDHSVISLGANVIHNLSIGEHSVIGAGYTVLKNIDAYTVAYGSPAKEIRKRVLGDKFFK</sequence>
<dbReference type="AlphaFoldDB" id="A0A944GXF7"/>
<dbReference type="NCBIfam" id="TIGR03570">
    <property type="entry name" value="NeuD_NnaD"/>
    <property type="match status" value="1"/>
</dbReference>
<evidence type="ECO:0000259" key="3">
    <source>
        <dbReference type="Pfam" id="PF17836"/>
    </source>
</evidence>
<evidence type="ECO:0000313" key="5">
    <source>
        <dbReference type="Proteomes" id="UP000761411"/>
    </source>
</evidence>
<protein>
    <submittedName>
        <fullName evidence="4">Transferase</fullName>
    </submittedName>
</protein>
<keyword evidence="5" id="KW-1185">Reference proteome</keyword>
<evidence type="ECO:0000313" key="4">
    <source>
        <dbReference type="EMBL" id="MBS8265644.1"/>
    </source>
</evidence>
<dbReference type="Pfam" id="PF17836">
    <property type="entry name" value="PglD_N"/>
    <property type="match status" value="1"/>
</dbReference>
<feature type="active site" description="Proton acceptor" evidence="1">
    <location>
        <position position="138"/>
    </location>
</feature>
<proteinExistence type="predicted"/>
<dbReference type="PANTHER" id="PTHR43300:SF7">
    <property type="entry name" value="UDP-N-ACETYLBACILLOSAMINE N-ACETYLTRANSFERASE"/>
    <property type="match status" value="1"/>
</dbReference>
<dbReference type="Gene3D" id="3.40.50.20">
    <property type="match status" value="1"/>
</dbReference>
<dbReference type="PANTHER" id="PTHR43300">
    <property type="entry name" value="ACETYLTRANSFERASE"/>
    <property type="match status" value="1"/>
</dbReference>
<dbReference type="SUPFAM" id="SSF51161">
    <property type="entry name" value="Trimeric LpxA-like enzymes"/>
    <property type="match status" value="1"/>
</dbReference>